<keyword evidence="2" id="KW-0433">Leucine-rich repeat</keyword>
<dbReference type="InterPro" id="IPR032675">
    <property type="entry name" value="LRR_dom_sf"/>
</dbReference>
<gene>
    <name evidence="10" type="ORF">RND71_039093</name>
</gene>
<accession>A0AAE1QYX8</accession>
<proteinExistence type="predicted"/>
<dbReference type="PANTHER" id="PTHR45631">
    <property type="entry name" value="OS07G0107800 PROTEIN-RELATED"/>
    <property type="match status" value="1"/>
</dbReference>
<dbReference type="Pfam" id="PF12819">
    <property type="entry name" value="Malectin_like"/>
    <property type="match status" value="1"/>
</dbReference>
<protein>
    <recommendedName>
        <fullName evidence="9">Malectin-like domain-containing protein</fullName>
    </recommendedName>
</protein>
<evidence type="ECO:0000256" key="3">
    <source>
        <dbReference type="ARBA" id="ARBA00022692"/>
    </source>
</evidence>
<evidence type="ECO:0000256" key="5">
    <source>
        <dbReference type="ARBA" id="ARBA00022737"/>
    </source>
</evidence>
<dbReference type="PANTHER" id="PTHR45631:SF181">
    <property type="entry name" value="RECEPTOR-LIKE PROTEIN 4"/>
    <property type="match status" value="1"/>
</dbReference>
<feature type="domain" description="Malectin-like" evidence="9">
    <location>
        <begin position="38"/>
        <end position="374"/>
    </location>
</feature>
<dbReference type="Proteomes" id="UP001291623">
    <property type="component" value="Unassembled WGS sequence"/>
</dbReference>
<evidence type="ECO:0000259" key="9">
    <source>
        <dbReference type="Pfam" id="PF12819"/>
    </source>
</evidence>
<keyword evidence="3 8" id="KW-0812">Transmembrane</keyword>
<keyword evidence="5" id="KW-0677">Repeat</keyword>
<evidence type="ECO:0000256" key="4">
    <source>
        <dbReference type="ARBA" id="ARBA00022729"/>
    </source>
</evidence>
<evidence type="ECO:0000256" key="1">
    <source>
        <dbReference type="ARBA" id="ARBA00004167"/>
    </source>
</evidence>
<dbReference type="FunFam" id="3.80.10.10:FF:000129">
    <property type="entry name" value="Leucine-rich repeat receptor-like kinase"/>
    <property type="match status" value="1"/>
</dbReference>
<evidence type="ECO:0000256" key="6">
    <source>
        <dbReference type="ARBA" id="ARBA00022989"/>
    </source>
</evidence>
<keyword evidence="4" id="KW-0732">Signal</keyword>
<dbReference type="InterPro" id="IPR001611">
    <property type="entry name" value="Leu-rich_rpt"/>
</dbReference>
<sequence length="723" mass="79441">MFAAIDKSTWQLIRQGLRKKKTAPLGCGISLAPYVTRISCGAQNDVRSAPTSTLWHKDFGYTGGITKKAAWTSFITPPLGTLRYFPLSEGPENCYNINKVPRGHYSVRIYFGLVAEPSFDNEPLFDVSVEGTLVYSLPSGWSNHDNERAFVETLIFLENGTASLCLHSTGHGDPAILAIEILQVDDKAYFFSSSGFGQGTIFRTSERLSCGDQNSKFDIDYDGDSWGGDRFWSSIMTFGEHSDKPITTKSTIKSASVEPNFYPQALYQTALVSTDNDPDLTYTIDVDPNKNYSVWLHFAEIDPSVTGVAQRVMDILINGDTKFQDVDIVRIAGGVNNALVLNTTVAVSGRILTITLHPTMGTHAIINAIEIFEVITAESKTLPEEVKALQSLKLALGLPRRFGWNGDPCFPQQHPWSGVDCQFDKTSNNWVIDGLGLDNQGLRGFLPDDVSRLHHLQSINLSGNSIHGPIPSVLGTITSLEKLNLNGNLLSGKIPGALGGRLLHRASFNFTDNAGLCGIPGLPTCGPHLTVGAKIGIGLGACVAVVVIATCITCWWKRRQNILRAKRIAVVLPPCPAYVYQHRSNSRNAMMSNLSAKPMHVMFDELFCKEIDASQWQDLRADSNVLSFTESEELKQHEGVTSLITHTMDLTMFKKLKDGLHACTWFDTGQYDSDEVVSVLLTAKGRKGCHVYSVHNEDEQVIADVSLNNFVDSVNKLLVTFEV</sequence>
<keyword evidence="6 8" id="KW-1133">Transmembrane helix</keyword>
<reference evidence="10" key="1">
    <citation type="submission" date="2023-12" db="EMBL/GenBank/DDBJ databases">
        <title>Genome assembly of Anisodus tanguticus.</title>
        <authorList>
            <person name="Wang Y.-J."/>
        </authorList>
    </citation>
    <scope>NUCLEOTIDE SEQUENCE</scope>
    <source>
        <strain evidence="10">KB-2021</strain>
        <tissue evidence="10">Leaf</tissue>
    </source>
</reference>
<feature type="transmembrane region" description="Helical" evidence="8">
    <location>
        <begin position="535"/>
        <end position="556"/>
    </location>
</feature>
<organism evidence="10 11">
    <name type="scientific">Anisodus tanguticus</name>
    <dbReference type="NCBI Taxonomy" id="243964"/>
    <lineage>
        <taxon>Eukaryota</taxon>
        <taxon>Viridiplantae</taxon>
        <taxon>Streptophyta</taxon>
        <taxon>Embryophyta</taxon>
        <taxon>Tracheophyta</taxon>
        <taxon>Spermatophyta</taxon>
        <taxon>Magnoliopsida</taxon>
        <taxon>eudicotyledons</taxon>
        <taxon>Gunneridae</taxon>
        <taxon>Pentapetalae</taxon>
        <taxon>asterids</taxon>
        <taxon>lamiids</taxon>
        <taxon>Solanales</taxon>
        <taxon>Solanaceae</taxon>
        <taxon>Solanoideae</taxon>
        <taxon>Hyoscyameae</taxon>
        <taxon>Anisodus</taxon>
    </lineage>
</organism>
<evidence type="ECO:0000313" key="10">
    <source>
        <dbReference type="EMBL" id="KAK4340592.1"/>
    </source>
</evidence>
<dbReference type="Gene3D" id="2.60.120.430">
    <property type="entry name" value="Galactose-binding lectin"/>
    <property type="match status" value="2"/>
</dbReference>
<dbReference type="InterPro" id="IPR024788">
    <property type="entry name" value="Malectin-like_Carb-bd_dom"/>
</dbReference>
<dbReference type="SUPFAM" id="SSF52058">
    <property type="entry name" value="L domain-like"/>
    <property type="match status" value="1"/>
</dbReference>
<dbReference type="GO" id="GO:0016020">
    <property type="term" value="C:membrane"/>
    <property type="evidence" value="ECO:0007669"/>
    <property type="project" value="UniProtKB-SubCell"/>
</dbReference>
<keyword evidence="7 8" id="KW-0472">Membrane</keyword>
<evidence type="ECO:0000256" key="2">
    <source>
        <dbReference type="ARBA" id="ARBA00022614"/>
    </source>
</evidence>
<evidence type="ECO:0000313" key="11">
    <source>
        <dbReference type="Proteomes" id="UP001291623"/>
    </source>
</evidence>
<comment type="subcellular location">
    <subcellularLocation>
        <location evidence="1">Membrane</location>
        <topology evidence="1">Single-pass membrane protein</topology>
    </subcellularLocation>
</comment>
<evidence type="ECO:0000256" key="8">
    <source>
        <dbReference type="SAM" id="Phobius"/>
    </source>
</evidence>
<name>A0AAE1QYX8_9SOLA</name>
<dbReference type="Pfam" id="PF00560">
    <property type="entry name" value="LRR_1"/>
    <property type="match status" value="2"/>
</dbReference>
<comment type="caution">
    <text evidence="10">The sequence shown here is derived from an EMBL/GenBank/DDBJ whole genome shotgun (WGS) entry which is preliminary data.</text>
</comment>
<dbReference type="EMBL" id="JAVYJV010000022">
    <property type="protein sequence ID" value="KAK4340592.1"/>
    <property type="molecule type" value="Genomic_DNA"/>
</dbReference>
<keyword evidence="11" id="KW-1185">Reference proteome</keyword>
<dbReference type="AlphaFoldDB" id="A0AAE1QYX8"/>
<evidence type="ECO:0000256" key="7">
    <source>
        <dbReference type="ARBA" id="ARBA00023136"/>
    </source>
</evidence>
<dbReference type="Gene3D" id="3.80.10.10">
    <property type="entry name" value="Ribonuclease Inhibitor"/>
    <property type="match status" value="1"/>
</dbReference>